<dbReference type="Pfam" id="PF08482">
    <property type="entry name" value="HrpB_C"/>
    <property type="match status" value="1"/>
</dbReference>
<dbReference type="GO" id="GO:0003724">
    <property type="term" value="F:RNA helicase activity"/>
    <property type="evidence" value="ECO:0007669"/>
    <property type="project" value="UniProtKB-EC"/>
</dbReference>
<protein>
    <submittedName>
        <fullName evidence="8">ATP-dependent helicase HrpB</fullName>
        <ecNumber evidence="8">3.6.4.13</ecNumber>
    </submittedName>
</protein>
<dbReference type="Gene3D" id="3.40.50.300">
    <property type="entry name" value="P-loop containing nucleotide triphosphate hydrolases"/>
    <property type="match status" value="2"/>
</dbReference>
<feature type="domain" description="Helicase C-terminal" evidence="7">
    <location>
        <begin position="203"/>
        <end position="372"/>
    </location>
</feature>
<organism evidence="8 9">
    <name type="scientific">Paraglaciecola polaris LMG 21857</name>
    <dbReference type="NCBI Taxonomy" id="1129793"/>
    <lineage>
        <taxon>Bacteria</taxon>
        <taxon>Pseudomonadati</taxon>
        <taxon>Pseudomonadota</taxon>
        <taxon>Gammaproteobacteria</taxon>
        <taxon>Alteromonadales</taxon>
        <taxon>Alteromonadaceae</taxon>
        <taxon>Paraglaciecola</taxon>
    </lineage>
</organism>
<evidence type="ECO:0000256" key="5">
    <source>
        <dbReference type="SAM" id="MobiDB-lite"/>
    </source>
</evidence>
<feature type="compositionally biased region" description="Basic residues" evidence="5">
    <location>
        <begin position="818"/>
        <end position="827"/>
    </location>
</feature>
<feature type="region of interest" description="Disordered" evidence="5">
    <location>
        <begin position="803"/>
        <end position="827"/>
    </location>
</feature>
<evidence type="ECO:0000256" key="1">
    <source>
        <dbReference type="ARBA" id="ARBA00022741"/>
    </source>
</evidence>
<evidence type="ECO:0000259" key="6">
    <source>
        <dbReference type="PROSITE" id="PS51192"/>
    </source>
</evidence>
<dbReference type="NCBIfam" id="TIGR01970">
    <property type="entry name" value="DEAH_box_HrpB"/>
    <property type="match status" value="1"/>
</dbReference>
<dbReference type="EMBL" id="BAER01000018">
    <property type="protein sequence ID" value="GAC31684.1"/>
    <property type="molecule type" value="Genomic_DNA"/>
</dbReference>
<keyword evidence="4" id="KW-0067">ATP-binding</keyword>
<evidence type="ECO:0000256" key="4">
    <source>
        <dbReference type="ARBA" id="ARBA00022840"/>
    </source>
</evidence>
<dbReference type="SUPFAM" id="SSF52540">
    <property type="entry name" value="P-loop containing nucleoside triphosphate hydrolases"/>
    <property type="match status" value="1"/>
</dbReference>
<dbReference type="PROSITE" id="PS51194">
    <property type="entry name" value="HELICASE_CTER"/>
    <property type="match status" value="1"/>
</dbReference>
<dbReference type="PANTHER" id="PTHR43519:SF1">
    <property type="entry name" value="ATP-DEPENDENT RNA HELICASE HRPB"/>
    <property type="match status" value="1"/>
</dbReference>
<dbReference type="STRING" id="1129793.GPLA_0768"/>
<keyword evidence="9" id="KW-1185">Reference proteome</keyword>
<dbReference type="CDD" id="cd18791">
    <property type="entry name" value="SF2_C_RHA"/>
    <property type="match status" value="1"/>
</dbReference>
<name>K6YG20_9ALTE</name>
<dbReference type="RefSeq" id="WP_007103488.1">
    <property type="nucleotide sequence ID" value="NZ_BAER01000018.1"/>
</dbReference>
<dbReference type="GO" id="GO:0003676">
    <property type="term" value="F:nucleic acid binding"/>
    <property type="evidence" value="ECO:0007669"/>
    <property type="project" value="InterPro"/>
</dbReference>
<dbReference type="PIRSF" id="PIRSF005496">
    <property type="entry name" value="ATP_hel_hrpB"/>
    <property type="match status" value="1"/>
</dbReference>
<keyword evidence="1" id="KW-0547">Nucleotide-binding</keyword>
<dbReference type="SMART" id="SM00490">
    <property type="entry name" value="HELICc"/>
    <property type="match status" value="1"/>
</dbReference>
<dbReference type="InterPro" id="IPR001650">
    <property type="entry name" value="Helicase_C-like"/>
</dbReference>
<keyword evidence="2 8" id="KW-0378">Hydrolase</keyword>
<dbReference type="FunFam" id="3.40.50.300:FF:002125">
    <property type="entry name" value="ATP-dependent helicase HrpB"/>
    <property type="match status" value="1"/>
</dbReference>
<dbReference type="PROSITE" id="PS51192">
    <property type="entry name" value="HELICASE_ATP_BIND_1"/>
    <property type="match status" value="1"/>
</dbReference>
<evidence type="ECO:0000256" key="2">
    <source>
        <dbReference type="ARBA" id="ARBA00022801"/>
    </source>
</evidence>
<evidence type="ECO:0000313" key="8">
    <source>
        <dbReference type="EMBL" id="GAC31684.1"/>
    </source>
</evidence>
<evidence type="ECO:0000259" key="7">
    <source>
        <dbReference type="PROSITE" id="PS51194"/>
    </source>
</evidence>
<evidence type="ECO:0000256" key="3">
    <source>
        <dbReference type="ARBA" id="ARBA00022806"/>
    </source>
</evidence>
<dbReference type="InterPro" id="IPR013689">
    <property type="entry name" value="RNA_helicase_ATP-dep_HrpB_C"/>
</dbReference>
<dbReference type="InterPro" id="IPR014001">
    <property type="entry name" value="Helicase_ATP-bd"/>
</dbReference>
<dbReference type="GO" id="GO:0016787">
    <property type="term" value="F:hydrolase activity"/>
    <property type="evidence" value="ECO:0007669"/>
    <property type="project" value="UniProtKB-KW"/>
</dbReference>
<dbReference type="InterPro" id="IPR049614">
    <property type="entry name" value="HrpB_DEXH"/>
</dbReference>
<dbReference type="InterPro" id="IPR010225">
    <property type="entry name" value="HrpB"/>
</dbReference>
<evidence type="ECO:0000313" key="9">
    <source>
        <dbReference type="Proteomes" id="UP000006322"/>
    </source>
</evidence>
<dbReference type="SMART" id="SM00487">
    <property type="entry name" value="DEXDc"/>
    <property type="match status" value="1"/>
</dbReference>
<dbReference type="OrthoDB" id="9805617at2"/>
<keyword evidence="3 8" id="KW-0347">Helicase</keyword>
<dbReference type="AlphaFoldDB" id="K6YG20"/>
<dbReference type="EC" id="3.6.4.13" evidence="8"/>
<comment type="caution">
    <text evidence="8">The sequence shown here is derived from an EMBL/GenBank/DDBJ whole genome shotgun (WGS) entry which is preliminary data.</text>
</comment>
<dbReference type="PANTHER" id="PTHR43519">
    <property type="entry name" value="ATP-DEPENDENT RNA HELICASE HRPB"/>
    <property type="match status" value="1"/>
</dbReference>
<dbReference type="GO" id="GO:0005524">
    <property type="term" value="F:ATP binding"/>
    <property type="evidence" value="ECO:0007669"/>
    <property type="project" value="UniProtKB-KW"/>
</dbReference>
<feature type="domain" description="Helicase ATP-binding" evidence="6">
    <location>
        <begin position="17"/>
        <end position="181"/>
    </location>
</feature>
<reference evidence="9" key="1">
    <citation type="journal article" date="2014" name="Environ. Microbiol.">
        <title>Comparative genomics of the marine bacterial genus Glaciecola reveals the high degree of genomic diversity and genomic characteristic for cold adaptation.</title>
        <authorList>
            <person name="Qin Q.L."/>
            <person name="Xie B.B."/>
            <person name="Yu Y."/>
            <person name="Shu Y.L."/>
            <person name="Rong J.C."/>
            <person name="Zhang Y.J."/>
            <person name="Zhao D.L."/>
            <person name="Chen X.L."/>
            <person name="Zhang X.Y."/>
            <person name="Chen B."/>
            <person name="Zhou B.C."/>
            <person name="Zhang Y.Z."/>
        </authorList>
    </citation>
    <scope>NUCLEOTIDE SEQUENCE [LARGE SCALE GENOMIC DNA]</scope>
    <source>
        <strain evidence="9">LMG 21857</strain>
    </source>
</reference>
<dbReference type="InterPro" id="IPR011545">
    <property type="entry name" value="DEAD/DEAH_box_helicase_dom"/>
</dbReference>
<dbReference type="Pfam" id="PF00271">
    <property type="entry name" value="Helicase_C"/>
    <property type="match status" value="1"/>
</dbReference>
<proteinExistence type="predicted"/>
<gene>
    <name evidence="8" type="primary">hrpB</name>
    <name evidence="8" type="ORF">GPLA_0768</name>
</gene>
<dbReference type="CDD" id="cd17990">
    <property type="entry name" value="DEXHc_HrpB"/>
    <property type="match status" value="1"/>
</dbReference>
<sequence length="827" mass="91189">MSFVKKTLPVEHIIPQLHAALSANDVILMAPPGAGKSTAVPLALLQGKEFTKSKIIMLQPRRIAARNIAHFLAKQLGEKVGQTVGYRIRGENKVSSETRLEIVTEGILTRMLQSNPELPGVGLVVFDEFHERSMHADFSLALCLEVKDALRDDLRLLIMSATLDVASLSSLIPQAKHIACEGRSYPVETHYRPDTGSASLVEKVAGLTVFAAKQHVGDILVFLPGQGEIRRCASLLERTMTTDIQIHSLFSLQSLAAQEAALAPDPDAKRKIILATNIAETSLTIEGVTVVVDSGMQKNAIYQLNKGLTQLRTQMISKASATQRAGRAGRLAPGVCYRLWSKEQHQRLVEHTQAEILTSDLAPFLLEACVWGTPVGDFALIDMPSDAQLKQAHSVLMGLQILDENLHVSPHGKAVHALGGQANIATMLLKSRGLSTGHQSLACAIAVLLEDKNPLGNQGGSLCDERLTFLLQHRNHPMWRNIRQWHKKLGCELTSWPLEYTGVLLGFAFPQWIGKSTSGGRYGLVDGTGGQLGDNDPLIGQPWIAIGEMLLSDAYQSNARITLAEPIGRGQIEQHFSHLISTQTRCQWDEARSAISAQSLERLGRIILNKTPAKKPNSAQVCQIWREQIDLRGVMGLPFNENTLQLVYRLRMARTYLTESDWPDVSETGLLTNIDKWLMPYLADVLNWQQLSKVDFYSLLLNQLDYGAQQSLNRLLPSKITVPSANRISLEYDAKGSVSLAVKLQEVYGLTDTPSVARGQVKVQMVLLSPAGRPLQQTQDLAGFWQGSYKDVQKEMKGRYQKHFWPDDPASAPATTKTNKKRLASNQ</sequence>
<accession>K6YG20</accession>
<dbReference type="Pfam" id="PF00270">
    <property type="entry name" value="DEAD"/>
    <property type="match status" value="1"/>
</dbReference>
<dbReference type="Proteomes" id="UP000006322">
    <property type="component" value="Unassembled WGS sequence"/>
</dbReference>
<dbReference type="InterPro" id="IPR027417">
    <property type="entry name" value="P-loop_NTPase"/>
</dbReference>